<name>A0A849A784_9ACTN</name>
<comment type="caution">
    <text evidence="1">The sequence shown here is derived from an EMBL/GenBank/DDBJ whole genome shotgun (WGS) entry which is preliminary data.</text>
</comment>
<keyword evidence="2" id="KW-1185">Reference proteome</keyword>
<dbReference type="Proteomes" id="UP000562984">
    <property type="component" value="Unassembled WGS sequence"/>
</dbReference>
<accession>A0A849A784</accession>
<evidence type="ECO:0000313" key="2">
    <source>
        <dbReference type="Proteomes" id="UP000562984"/>
    </source>
</evidence>
<dbReference type="EMBL" id="JABEND010000006">
    <property type="protein sequence ID" value="NNG36419.1"/>
    <property type="molecule type" value="Genomic_DNA"/>
</dbReference>
<protein>
    <submittedName>
        <fullName evidence="1">Uncharacterized protein</fullName>
    </submittedName>
</protein>
<reference evidence="1 2" key="1">
    <citation type="submission" date="2020-05" db="EMBL/GenBank/DDBJ databases">
        <title>Nakamurella sp. DB0629 isolated from air conditioner.</title>
        <authorList>
            <person name="Kim D.H."/>
            <person name="Kim D.-U."/>
        </authorList>
    </citation>
    <scope>NUCLEOTIDE SEQUENCE [LARGE SCALE GENOMIC DNA]</scope>
    <source>
        <strain evidence="1 2">DB0629</strain>
    </source>
</reference>
<dbReference type="AlphaFoldDB" id="A0A849A784"/>
<proteinExistence type="predicted"/>
<evidence type="ECO:0000313" key="1">
    <source>
        <dbReference type="EMBL" id="NNG36419.1"/>
    </source>
</evidence>
<sequence length="90" mass="10770">MDERQRSEFLIKWAKRCGFTWTQLQAHPKHGLGYEMLPRKRFSVSPPEPLEEDKYMVFRHDGNLPFAGFKAGDTFYVLWIETKYGDLYEH</sequence>
<gene>
    <name evidence="1" type="ORF">HKD39_11985</name>
</gene>
<organism evidence="1 2">
    <name type="scientific">Nakamurella aerolata</name>
    <dbReference type="NCBI Taxonomy" id="1656892"/>
    <lineage>
        <taxon>Bacteria</taxon>
        <taxon>Bacillati</taxon>
        <taxon>Actinomycetota</taxon>
        <taxon>Actinomycetes</taxon>
        <taxon>Nakamurellales</taxon>
        <taxon>Nakamurellaceae</taxon>
        <taxon>Nakamurella</taxon>
    </lineage>
</organism>
<dbReference type="RefSeq" id="WP_171200108.1">
    <property type="nucleotide sequence ID" value="NZ_JABEND010000006.1"/>
</dbReference>